<name>A0ABX7PK87_9ACTN</name>
<dbReference type="EMBL" id="CP022295">
    <property type="protein sequence ID" value="QSR26080.1"/>
    <property type="molecule type" value="Genomic_DNA"/>
</dbReference>
<dbReference type="Gene3D" id="1.10.600.10">
    <property type="entry name" value="Farnesyl Diphosphate Synthase"/>
    <property type="match status" value="1"/>
</dbReference>
<accession>A0ABX7PK87</accession>
<dbReference type="InterPro" id="IPR008949">
    <property type="entry name" value="Isoprenoid_synthase_dom_sf"/>
</dbReference>
<dbReference type="SFLD" id="SFLDS00005">
    <property type="entry name" value="Isoprenoid_Synthase_Type_I"/>
    <property type="match status" value="1"/>
</dbReference>
<dbReference type="PROSITE" id="PS00444">
    <property type="entry name" value="POLYPRENYL_SYNTHASE_2"/>
    <property type="match status" value="1"/>
</dbReference>
<sequence length="364" mass="38476">MRVTEQRWDPTSFRAEVQAALDTFLAEQTVRLAPLGADAARLLTEARATVSGGKRFRAAFCQWGYAAVAGVPTGDDAAAVLRASAALELLHASALVHDDLMDASDTRRGRAATHRGFEAEHRADGWRGDPVQYGAAAAILLGDLLLSWADELVRRCGLGWDRVGPALDVFDLCRSEVIAGQFLDVSVQARGRASVDQATTVLRYKSAKYSIERPLHVGAALAGAGPATLERLTSFGLPLGEAFQLRDDLLGVFGDPATTGKPAGDDLVEGKRTVLVALALDAAAPADAARLDAALGTALTEAEIEELRAIIDRSGARARVETMIDDLATQAVGALRAGQADEGWDPGACQVLEQLATAATRRTR</sequence>
<dbReference type="InterPro" id="IPR033749">
    <property type="entry name" value="Polyprenyl_synt_CS"/>
</dbReference>
<evidence type="ECO:0000256" key="1">
    <source>
        <dbReference type="ARBA" id="ARBA00001946"/>
    </source>
</evidence>
<evidence type="ECO:0000313" key="7">
    <source>
        <dbReference type="EMBL" id="QSR26080.1"/>
    </source>
</evidence>
<keyword evidence="5" id="KW-0460">Magnesium</keyword>
<keyword evidence="4" id="KW-0479">Metal-binding</keyword>
<evidence type="ECO:0000256" key="6">
    <source>
        <dbReference type="RuleBase" id="RU004466"/>
    </source>
</evidence>
<keyword evidence="3 6" id="KW-0808">Transferase</keyword>
<dbReference type="Pfam" id="PF00348">
    <property type="entry name" value="polyprenyl_synt"/>
    <property type="match status" value="1"/>
</dbReference>
<dbReference type="Proteomes" id="UP000662818">
    <property type="component" value="Chromosome"/>
</dbReference>
<keyword evidence="8" id="KW-1185">Reference proteome</keyword>
<reference evidence="7 8" key="1">
    <citation type="submission" date="2017-06" db="EMBL/GenBank/DDBJ databases">
        <title>Complete Genome Sequence of the Soil Carbazole-Degrading Bacterium Nocardioides aromaticivorans IC177.</title>
        <authorList>
            <person name="Vejarano F."/>
            <person name="Suzuki-Minakuchi C."/>
            <person name="Ohtsubo Y."/>
            <person name="Tsuda M."/>
            <person name="Okada K."/>
            <person name="Nojiri H."/>
        </authorList>
    </citation>
    <scope>NUCLEOTIDE SEQUENCE [LARGE SCALE GENOMIC DNA]</scope>
    <source>
        <strain evidence="7 8">IC177</strain>
    </source>
</reference>
<dbReference type="SUPFAM" id="SSF48576">
    <property type="entry name" value="Terpenoid synthases"/>
    <property type="match status" value="1"/>
</dbReference>
<protein>
    <submittedName>
        <fullName evidence="7">Polyprenyl synthetase</fullName>
    </submittedName>
</protein>
<dbReference type="CDD" id="cd00685">
    <property type="entry name" value="Trans_IPPS_HT"/>
    <property type="match status" value="1"/>
</dbReference>
<evidence type="ECO:0000256" key="2">
    <source>
        <dbReference type="ARBA" id="ARBA00006706"/>
    </source>
</evidence>
<comment type="similarity">
    <text evidence="2 6">Belongs to the FPP/GGPP synthase family.</text>
</comment>
<evidence type="ECO:0000313" key="8">
    <source>
        <dbReference type="Proteomes" id="UP000662818"/>
    </source>
</evidence>
<evidence type="ECO:0000256" key="5">
    <source>
        <dbReference type="ARBA" id="ARBA00022842"/>
    </source>
</evidence>
<gene>
    <name evidence="7" type="ORF">CFH99_10625</name>
</gene>
<dbReference type="InterPro" id="IPR000092">
    <property type="entry name" value="Polyprenyl_synt"/>
</dbReference>
<dbReference type="PROSITE" id="PS00723">
    <property type="entry name" value="POLYPRENYL_SYNTHASE_1"/>
    <property type="match status" value="1"/>
</dbReference>
<evidence type="ECO:0000256" key="4">
    <source>
        <dbReference type="ARBA" id="ARBA00022723"/>
    </source>
</evidence>
<dbReference type="PANTHER" id="PTHR12001">
    <property type="entry name" value="GERANYLGERANYL PYROPHOSPHATE SYNTHASE"/>
    <property type="match status" value="1"/>
</dbReference>
<proteinExistence type="inferred from homology"/>
<evidence type="ECO:0000256" key="3">
    <source>
        <dbReference type="ARBA" id="ARBA00022679"/>
    </source>
</evidence>
<organism evidence="7 8">
    <name type="scientific">Nocardioides aromaticivorans</name>
    <dbReference type="NCBI Taxonomy" id="200618"/>
    <lineage>
        <taxon>Bacteria</taxon>
        <taxon>Bacillati</taxon>
        <taxon>Actinomycetota</taxon>
        <taxon>Actinomycetes</taxon>
        <taxon>Propionibacteriales</taxon>
        <taxon>Nocardioidaceae</taxon>
        <taxon>Nocardioides</taxon>
    </lineage>
</organism>
<comment type="cofactor">
    <cofactor evidence="1">
        <name>Mg(2+)</name>
        <dbReference type="ChEBI" id="CHEBI:18420"/>
    </cofactor>
</comment>
<dbReference type="PANTHER" id="PTHR12001:SF85">
    <property type="entry name" value="SHORT CHAIN ISOPRENYL DIPHOSPHATE SYNTHASE"/>
    <property type="match status" value="1"/>
</dbReference>